<evidence type="ECO:0000313" key="2">
    <source>
        <dbReference type="EMBL" id="OSL07352.1"/>
    </source>
</evidence>
<organism evidence="2 3">
    <name type="scientific">Escherichia coli H386</name>
    <dbReference type="NCBI Taxonomy" id="656397"/>
    <lineage>
        <taxon>Bacteria</taxon>
        <taxon>Pseudomonadati</taxon>
        <taxon>Pseudomonadota</taxon>
        <taxon>Gammaproteobacteria</taxon>
        <taxon>Enterobacterales</taxon>
        <taxon>Enterobacteriaceae</taxon>
        <taxon>Escherichia</taxon>
    </lineage>
</organism>
<dbReference type="AlphaFoldDB" id="A0A1X3JFI1"/>
<gene>
    <name evidence="2" type="ORF">ECVG_04386</name>
</gene>
<name>A0A1X3JFI1_ECOLX</name>
<reference evidence="2 3" key="1">
    <citation type="submission" date="2010-04" db="EMBL/GenBank/DDBJ databases">
        <title>The Genome Sequence of Escherichia coli H386.</title>
        <authorList>
            <consortium name="The Broad Institute Genome Sequencing Platform"/>
            <consortium name="The Broad Institute Genome Sequencing Center for Infectious Disease"/>
            <person name="Feldgarden M."/>
            <person name="Gordon D.M."/>
            <person name="Johnson J.R."/>
            <person name="Johnston B.D."/>
            <person name="Young S."/>
            <person name="Zeng Q."/>
            <person name="Koehrsen M."/>
            <person name="Alvarado L."/>
            <person name="Berlin A.M."/>
            <person name="Borenstein D."/>
            <person name="Chapman S.B."/>
            <person name="Chen Z."/>
            <person name="Engels R."/>
            <person name="Freedman E."/>
            <person name="Gellesch M."/>
            <person name="Goldberg J."/>
            <person name="Griggs A."/>
            <person name="Gujja S."/>
            <person name="Heilman E.R."/>
            <person name="Heiman D.I."/>
            <person name="Hepburn T.A."/>
            <person name="Howarth C."/>
            <person name="Jen D."/>
            <person name="Larson L."/>
            <person name="Mehta T."/>
            <person name="Park D."/>
            <person name="Pearson M."/>
            <person name="Richards J."/>
            <person name="Roberts A."/>
            <person name="Saif S."/>
            <person name="Shea T.D."/>
            <person name="Shenoy N."/>
            <person name="Sisk P."/>
            <person name="Stolte C."/>
            <person name="Sykes S.N."/>
            <person name="Walk T."/>
            <person name="White J."/>
            <person name="Yandava C."/>
            <person name="Haas B."/>
            <person name="Henn M.R."/>
            <person name="Nusbaum C."/>
            <person name="Birren B."/>
        </authorList>
    </citation>
    <scope>NUCLEOTIDE SEQUENCE [LARGE SCALE GENOMIC DNA]</scope>
    <source>
        <strain evidence="2 3">H386</strain>
    </source>
</reference>
<dbReference type="EMBL" id="ADJB01000062">
    <property type="protein sequence ID" value="OSL07352.1"/>
    <property type="molecule type" value="Genomic_DNA"/>
</dbReference>
<dbReference type="Proteomes" id="UP000193045">
    <property type="component" value="Unassembled WGS sequence"/>
</dbReference>
<sequence length="169" mass="20193">MESKTKKLRMGWIQNLTENEKKIIDDFLEEAAKLKGKALNKKEKQTVKFIARDQVRSIRKEQKSKKQKKSKVDMEKKEDETINTISNNADEQGRLKILSANERDFINNAIYEEMKIKGRKLVKCEMKEVLKIARKKILNNRISCQIKKERDKERHAVVFEWKRPETFRR</sequence>
<dbReference type="RefSeq" id="WP_001400543.1">
    <property type="nucleotide sequence ID" value="NZ_ADJB01000062.1"/>
</dbReference>
<protein>
    <submittedName>
        <fullName evidence="2">Uncharacterized protein</fullName>
    </submittedName>
</protein>
<evidence type="ECO:0000256" key="1">
    <source>
        <dbReference type="SAM" id="MobiDB-lite"/>
    </source>
</evidence>
<feature type="region of interest" description="Disordered" evidence="1">
    <location>
        <begin position="57"/>
        <end position="86"/>
    </location>
</feature>
<feature type="compositionally biased region" description="Basic and acidic residues" evidence="1">
    <location>
        <begin position="70"/>
        <end position="80"/>
    </location>
</feature>
<evidence type="ECO:0000313" key="3">
    <source>
        <dbReference type="Proteomes" id="UP000193045"/>
    </source>
</evidence>
<proteinExistence type="predicted"/>
<comment type="caution">
    <text evidence="2">The sequence shown here is derived from an EMBL/GenBank/DDBJ whole genome shotgun (WGS) entry which is preliminary data.</text>
</comment>
<accession>A0A1X3JFI1</accession>